<dbReference type="GO" id="GO:0015288">
    <property type="term" value="F:porin activity"/>
    <property type="evidence" value="ECO:0007669"/>
    <property type="project" value="UniProtKB-KW"/>
</dbReference>
<evidence type="ECO:0000256" key="2">
    <source>
        <dbReference type="ARBA" id="ARBA00011233"/>
    </source>
</evidence>
<dbReference type="EMBL" id="FOAJ01000001">
    <property type="protein sequence ID" value="SEK28291.1"/>
    <property type="molecule type" value="Genomic_DNA"/>
</dbReference>
<dbReference type="GO" id="GO:0009279">
    <property type="term" value="C:cell outer membrane"/>
    <property type="evidence" value="ECO:0007669"/>
    <property type="project" value="UniProtKB-SubCell"/>
</dbReference>
<keyword evidence="9" id="KW-0472">Membrane</keyword>
<keyword evidence="5" id="KW-0812">Transmembrane</keyword>
<keyword evidence="4" id="KW-1134">Transmembrane beta strand</keyword>
<dbReference type="PRINTS" id="PR00184">
    <property type="entry name" value="NEISSPPORIN"/>
</dbReference>
<evidence type="ECO:0000256" key="10">
    <source>
        <dbReference type="ARBA" id="ARBA00023237"/>
    </source>
</evidence>
<evidence type="ECO:0000256" key="3">
    <source>
        <dbReference type="ARBA" id="ARBA00022448"/>
    </source>
</evidence>
<dbReference type="InterPro" id="IPR002299">
    <property type="entry name" value="Porin_Neis"/>
</dbReference>
<evidence type="ECO:0000313" key="13">
    <source>
        <dbReference type="EMBL" id="SEK28291.1"/>
    </source>
</evidence>
<comment type="subcellular location">
    <subcellularLocation>
        <location evidence="1">Cell outer membrane</location>
        <topology evidence="1">Multi-pass membrane protein</topology>
    </subcellularLocation>
</comment>
<dbReference type="PANTHER" id="PTHR34501">
    <property type="entry name" value="PROTEIN YDDL-RELATED"/>
    <property type="match status" value="1"/>
</dbReference>
<keyword evidence="8" id="KW-0626">Porin</keyword>
<keyword evidence="3" id="KW-0813">Transport</keyword>
<dbReference type="InterPro" id="IPR023614">
    <property type="entry name" value="Porin_dom_sf"/>
</dbReference>
<evidence type="ECO:0000259" key="12">
    <source>
        <dbReference type="Pfam" id="PF13609"/>
    </source>
</evidence>
<keyword evidence="6 11" id="KW-0732">Signal</keyword>
<keyword evidence="14" id="KW-1185">Reference proteome</keyword>
<sequence length="394" mass="41482">MNTRKTCVTLWAALPFGLAAMGAHAQSSVTLYGIVDTGVEYLSNSKGHSFVGLNEGIWGGERFGFRGREDLGGGTAAIFQVENGFNVDNGAMQKSGVLFNRAAWVGLTNDHYGTMTAGRQYTPYYTLLAPWSPTNWLTGALGAHAGDLDNLDTDYRVSNSVSYKSPTYRGFTVGALYAFGGQPGSLSLGQSWSVAAQYQAGPAGIGVGFERFNNATPGGGAWSSSSTAYSGTGEQGNTGITAGYQTAAAQNRFAVTGGYQFSSQFDVSASYSNVQYIAGPMSLFASTAIFNTAGIVLHYHPASAWDLAAGYAYTRATRANGISTPASYNQINLTQLYSLSKRTRIYVLEAFQRANGQTLDANGKVIDAVANIAEANASGGRSQVAVTIGINHAF</sequence>
<gene>
    <name evidence="13" type="ORF">SAMN05192542_101437</name>
</gene>
<keyword evidence="10" id="KW-0998">Cell outer membrane</keyword>
<dbReference type="GO" id="GO:0046930">
    <property type="term" value="C:pore complex"/>
    <property type="evidence" value="ECO:0007669"/>
    <property type="project" value="UniProtKB-KW"/>
</dbReference>
<keyword evidence="7" id="KW-0406">Ion transport</keyword>
<evidence type="ECO:0000256" key="4">
    <source>
        <dbReference type="ARBA" id="ARBA00022452"/>
    </source>
</evidence>
<dbReference type="Pfam" id="PF13609">
    <property type="entry name" value="Porin_4"/>
    <property type="match status" value="1"/>
</dbReference>
<dbReference type="InterPro" id="IPR033900">
    <property type="entry name" value="Gram_neg_porin_domain"/>
</dbReference>
<comment type="subunit">
    <text evidence="2">Homotrimer.</text>
</comment>
<dbReference type="Gene3D" id="2.40.160.10">
    <property type="entry name" value="Porin"/>
    <property type="match status" value="1"/>
</dbReference>
<evidence type="ECO:0000256" key="1">
    <source>
        <dbReference type="ARBA" id="ARBA00004571"/>
    </source>
</evidence>
<dbReference type="AlphaFoldDB" id="A0A1H7FQU4"/>
<protein>
    <submittedName>
        <fullName evidence="13">Outer membrane protein (Porin)</fullName>
    </submittedName>
</protein>
<feature type="signal peptide" evidence="11">
    <location>
        <begin position="1"/>
        <end position="25"/>
    </location>
</feature>
<dbReference type="Proteomes" id="UP000199120">
    <property type="component" value="Unassembled WGS sequence"/>
</dbReference>
<organism evidence="13 14">
    <name type="scientific">Paraburkholderia caballeronis</name>
    <dbReference type="NCBI Taxonomy" id="416943"/>
    <lineage>
        <taxon>Bacteria</taxon>
        <taxon>Pseudomonadati</taxon>
        <taxon>Pseudomonadota</taxon>
        <taxon>Betaproteobacteria</taxon>
        <taxon>Burkholderiales</taxon>
        <taxon>Burkholderiaceae</taxon>
        <taxon>Paraburkholderia</taxon>
    </lineage>
</organism>
<evidence type="ECO:0000256" key="5">
    <source>
        <dbReference type="ARBA" id="ARBA00022692"/>
    </source>
</evidence>
<reference evidence="14" key="1">
    <citation type="submission" date="2016-10" db="EMBL/GenBank/DDBJ databases">
        <authorList>
            <person name="Varghese N."/>
            <person name="Submissions S."/>
        </authorList>
    </citation>
    <scope>NUCLEOTIDE SEQUENCE [LARGE SCALE GENOMIC DNA]</scope>
    <source>
        <strain evidence="14">LMG 26416</strain>
    </source>
</reference>
<evidence type="ECO:0000256" key="11">
    <source>
        <dbReference type="SAM" id="SignalP"/>
    </source>
</evidence>
<dbReference type="InterPro" id="IPR001702">
    <property type="entry name" value="Porin_Gram-ve"/>
</dbReference>
<accession>A0A1H7FQU4</accession>
<evidence type="ECO:0000313" key="14">
    <source>
        <dbReference type="Proteomes" id="UP000199120"/>
    </source>
</evidence>
<dbReference type="CDD" id="cd00342">
    <property type="entry name" value="gram_neg_porins"/>
    <property type="match status" value="1"/>
</dbReference>
<proteinExistence type="predicted"/>
<feature type="domain" description="Porin" evidence="12">
    <location>
        <begin position="15"/>
        <end position="347"/>
    </location>
</feature>
<dbReference type="InterPro" id="IPR050298">
    <property type="entry name" value="Gram-neg_bact_OMP"/>
</dbReference>
<dbReference type="STRING" id="416943.SAMN05445871_5807"/>
<evidence type="ECO:0000256" key="8">
    <source>
        <dbReference type="ARBA" id="ARBA00023114"/>
    </source>
</evidence>
<dbReference type="PANTHER" id="PTHR34501:SF9">
    <property type="entry name" value="MAJOR OUTER MEMBRANE PROTEIN P.IA"/>
    <property type="match status" value="1"/>
</dbReference>
<evidence type="ECO:0000256" key="9">
    <source>
        <dbReference type="ARBA" id="ARBA00023136"/>
    </source>
</evidence>
<evidence type="ECO:0000256" key="7">
    <source>
        <dbReference type="ARBA" id="ARBA00023065"/>
    </source>
</evidence>
<feature type="chain" id="PRO_5030028894" evidence="11">
    <location>
        <begin position="26"/>
        <end position="394"/>
    </location>
</feature>
<evidence type="ECO:0000256" key="6">
    <source>
        <dbReference type="ARBA" id="ARBA00022729"/>
    </source>
</evidence>
<dbReference type="PRINTS" id="PR00182">
    <property type="entry name" value="ECOLNEIPORIN"/>
</dbReference>
<dbReference type="SUPFAM" id="SSF56935">
    <property type="entry name" value="Porins"/>
    <property type="match status" value="1"/>
</dbReference>
<name>A0A1H7FQU4_9BURK</name>
<dbReference type="GO" id="GO:0034220">
    <property type="term" value="P:monoatomic ion transmembrane transport"/>
    <property type="evidence" value="ECO:0007669"/>
    <property type="project" value="InterPro"/>
</dbReference>
<dbReference type="OrthoDB" id="8982743at2"/>
<dbReference type="RefSeq" id="WP_090552205.1">
    <property type="nucleotide sequence ID" value="NZ_FNSR01000003.1"/>
</dbReference>